<dbReference type="EMBL" id="VTPS01000002">
    <property type="protein sequence ID" value="TZE83200.1"/>
    <property type="molecule type" value="Genomic_DNA"/>
</dbReference>
<name>A0A5D8QEQ3_9THEO</name>
<organism evidence="4 5">
    <name type="scientific">Calorimonas adulescens</name>
    <dbReference type="NCBI Taxonomy" id="2606906"/>
    <lineage>
        <taxon>Bacteria</taxon>
        <taxon>Bacillati</taxon>
        <taxon>Bacillota</taxon>
        <taxon>Clostridia</taxon>
        <taxon>Thermoanaerobacterales</taxon>
        <taxon>Thermoanaerobacteraceae</taxon>
        <taxon>Calorimonas</taxon>
    </lineage>
</organism>
<dbReference type="PANTHER" id="PTHR43308:SF5">
    <property type="entry name" value="S-LAYER PROTEIN _ PEPTIDOGLYCAN ENDO-BETA-N-ACETYLGLUCOSAMINIDASE"/>
    <property type="match status" value="1"/>
</dbReference>
<dbReference type="InterPro" id="IPR001119">
    <property type="entry name" value="SLH_dom"/>
</dbReference>
<feature type="domain" description="SLH" evidence="3">
    <location>
        <begin position="283"/>
        <end position="345"/>
    </location>
</feature>
<dbReference type="AlphaFoldDB" id="A0A5D8QEQ3"/>
<evidence type="ECO:0000256" key="1">
    <source>
        <dbReference type="ARBA" id="ARBA00022737"/>
    </source>
</evidence>
<evidence type="ECO:0000313" key="4">
    <source>
        <dbReference type="EMBL" id="TZE83200.1"/>
    </source>
</evidence>
<dbReference type="PROSITE" id="PS51272">
    <property type="entry name" value="SLH"/>
    <property type="match status" value="3"/>
</dbReference>
<dbReference type="InterPro" id="IPR051465">
    <property type="entry name" value="Cell_Envelope_Struct_Comp"/>
</dbReference>
<accession>A0A5D8QEQ3</accession>
<feature type="chain" id="PRO_5022905083" evidence="2">
    <location>
        <begin position="22"/>
        <end position="494"/>
    </location>
</feature>
<gene>
    <name evidence="4" type="ORF">FWJ32_02475</name>
</gene>
<feature type="domain" description="SLH" evidence="3">
    <location>
        <begin position="422"/>
        <end position="485"/>
    </location>
</feature>
<dbReference type="PANTHER" id="PTHR43308">
    <property type="entry name" value="OUTER MEMBRANE PROTEIN ALPHA-RELATED"/>
    <property type="match status" value="1"/>
</dbReference>
<comment type="caution">
    <text evidence="4">The sequence shown here is derived from an EMBL/GenBank/DDBJ whole genome shotgun (WGS) entry which is preliminary data.</text>
</comment>
<feature type="signal peptide" evidence="2">
    <location>
        <begin position="1"/>
        <end position="21"/>
    </location>
</feature>
<reference evidence="4 5" key="1">
    <citation type="submission" date="2019-08" db="EMBL/GenBank/DDBJ databases">
        <title>Calorimonas adulescens gen. nov., sp. nov., an anaerobic thermophilic bacterium from Sakhalin hot spring.</title>
        <authorList>
            <person name="Khomyakova M.A."/>
            <person name="Merkel A.Y."/>
            <person name="Novikov A."/>
            <person name="Bonch-Osmolovskaya E.A."/>
            <person name="Slobodkin A.I."/>
        </authorList>
    </citation>
    <scope>NUCLEOTIDE SEQUENCE [LARGE SCALE GENOMIC DNA]</scope>
    <source>
        <strain evidence="4 5">A05MB</strain>
    </source>
</reference>
<sequence length="494" mass="56335">MNRLVLTILIFLMVFQGVAYAQVPGIEGGISDGYEYQEYVFITGEPILMTGTLKITSSRGRTSYRYSLTNTEKNATLTRSYTITTVVDLDSAKHQTIETSTLDRNYSETIKVGSDTYTLDDYSLSMSRVIDNKPAVDYFAGNWTGRKIYTINRNLGKVIVDIDSKTTGYDHYWGSTETMDISQAISYSREGTDDSEKIEWNGNFHEYLSYTMEKTLDYIENDPTWISFKGGYLMQEKKDGTVVINYNLPTIKDTGDGITIDNRKRNIDSIEFTLHEPVTQERLYITDYRDISGHWAERDIERLSSLNVFPKDTVYFYPNIPITRADFVMAVSKATDMLPQTTTTTRTTRMTRNQTQEASPFDDVPVDSSYYPYIKNVYEKGLIDGISPRRFGPNEFLTRAQAVTILVRAAGLEGLAPTYGYSTGYADDDSIPSWARDSIYVATRMNILQGDSRGRVNPNDKLTRAEAAVLLNRFIDYLKEDFQRDYKDGIINYK</sequence>
<feature type="domain" description="SLH" evidence="3">
    <location>
        <begin position="357"/>
        <end position="420"/>
    </location>
</feature>
<dbReference type="Pfam" id="PF00395">
    <property type="entry name" value="SLH"/>
    <property type="match status" value="3"/>
</dbReference>
<evidence type="ECO:0000259" key="3">
    <source>
        <dbReference type="PROSITE" id="PS51272"/>
    </source>
</evidence>
<keyword evidence="2" id="KW-0732">Signal</keyword>
<evidence type="ECO:0000313" key="5">
    <source>
        <dbReference type="Proteomes" id="UP000322976"/>
    </source>
</evidence>
<keyword evidence="1" id="KW-0677">Repeat</keyword>
<dbReference type="Proteomes" id="UP000322976">
    <property type="component" value="Unassembled WGS sequence"/>
</dbReference>
<dbReference type="RefSeq" id="WP_149544391.1">
    <property type="nucleotide sequence ID" value="NZ_VTPS01000002.1"/>
</dbReference>
<protein>
    <submittedName>
        <fullName evidence="4">S-layer homology domain-containing protein</fullName>
    </submittedName>
</protein>
<evidence type="ECO:0000256" key="2">
    <source>
        <dbReference type="SAM" id="SignalP"/>
    </source>
</evidence>
<keyword evidence="5" id="KW-1185">Reference proteome</keyword>
<proteinExistence type="predicted"/>